<dbReference type="InterPro" id="IPR036318">
    <property type="entry name" value="FAD-bd_PCMH-like_sf"/>
</dbReference>
<dbReference type="PROSITE" id="PS51387">
    <property type="entry name" value="FAD_PCMH"/>
    <property type="match status" value="1"/>
</dbReference>
<dbReference type="EMBL" id="AM384985">
    <property type="protein sequence ID" value="CAL34075.1"/>
    <property type="molecule type" value="Genomic_DNA"/>
</dbReference>
<dbReference type="GO" id="GO:0071949">
    <property type="term" value="F:FAD binding"/>
    <property type="evidence" value="ECO:0007669"/>
    <property type="project" value="InterPro"/>
</dbReference>
<evidence type="ECO:0000259" key="1">
    <source>
        <dbReference type="PROSITE" id="PS51387"/>
    </source>
</evidence>
<proteinExistence type="predicted"/>
<dbReference type="Gene3D" id="3.30.465.10">
    <property type="match status" value="1"/>
</dbReference>
<dbReference type="InterPro" id="IPR051312">
    <property type="entry name" value="Diverse_Substr_Oxidored"/>
</dbReference>
<dbReference type="Pfam" id="PF00941">
    <property type="entry name" value="FAD_binding_5"/>
    <property type="match status" value="1"/>
</dbReference>
<dbReference type="SUPFAM" id="SSF56176">
    <property type="entry name" value="FAD-binding/transporter-associated domain-like"/>
    <property type="match status" value="1"/>
</dbReference>
<sequence>MRWETGDAWLSGGTWLFSAPRPGVRRLWDLSRMGWEPLAVSETGLELAATCTVAELLSFAVRPNGPWPAARALMADCCRAFSSSFKVWNTATVGGNVCLALPAAPMVSMVTALHGVCVLRAADGRERQLPVRDFVTGYGRTCLRRGEMLRCLRLPTTGLVQRMAFRRVSLRPGGHSAALAIATSALEHGRFTVTLTAATTRPVQLSFHRLPTAAELRAAIERAVDPTLIVDDVHGAPAWRRHLIVHLADEVRRELEAEH</sequence>
<dbReference type="InterPro" id="IPR016166">
    <property type="entry name" value="FAD-bd_PCMH"/>
</dbReference>
<reference evidence="2" key="1">
    <citation type="journal article" date="2006" name="ChemBioChem">
        <title>A gene cluster for prenylated naphthoquinone and prenylated phenazine biosynthesis in Streptomyces cinnamonensis DSM 1042.</title>
        <authorList>
            <person name="Haagen Y."/>
            <person name="Gluck K."/>
            <person name="Fay K."/>
            <person name="Kammerer B."/>
            <person name="Gust B."/>
            <person name="Heide L."/>
        </authorList>
    </citation>
    <scope>NUCLEOTIDE SEQUENCE</scope>
    <source>
        <strain evidence="2">DSM 1042</strain>
    </source>
</reference>
<protein>
    <recommendedName>
        <fullName evidence="1">FAD-binding PCMH-type domain-containing protein</fullName>
    </recommendedName>
</protein>
<dbReference type="PANTHER" id="PTHR42659">
    <property type="entry name" value="XANTHINE DEHYDROGENASE SUBUNIT C-RELATED"/>
    <property type="match status" value="1"/>
</dbReference>
<dbReference type="AlphaFoldDB" id="A2AXD6"/>
<organism evidence="2">
    <name type="scientific">Streptomyces virginiae</name>
    <name type="common">Streptomyces cinnamonensis</name>
    <dbReference type="NCBI Taxonomy" id="1961"/>
    <lineage>
        <taxon>Bacteria</taxon>
        <taxon>Bacillati</taxon>
        <taxon>Actinomycetota</taxon>
        <taxon>Actinomycetes</taxon>
        <taxon>Kitasatosporales</taxon>
        <taxon>Streptomycetaceae</taxon>
        <taxon>Streptomyces</taxon>
    </lineage>
</organism>
<accession>A2AXD6</accession>
<dbReference type="InterPro" id="IPR002346">
    <property type="entry name" value="Mopterin_DH_FAD-bd"/>
</dbReference>
<dbReference type="InterPro" id="IPR016169">
    <property type="entry name" value="FAD-bd_PCMH_sub2"/>
</dbReference>
<dbReference type="PANTHER" id="PTHR42659:SF9">
    <property type="entry name" value="XANTHINE DEHYDROGENASE FAD-BINDING SUBUNIT XDHB-RELATED"/>
    <property type="match status" value="1"/>
</dbReference>
<evidence type="ECO:0000313" key="2">
    <source>
        <dbReference type="EMBL" id="CAL34075.1"/>
    </source>
</evidence>
<dbReference type="GO" id="GO:0016491">
    <property type="term" value="F:oxidoreductase activity"/>
    <property type="evidence" value="ECO:0007669"/>
    <property type="project" value="InterPro"/>
</dbReference>
<name>A2AXD6_STRVG</name>
<feature type="domain" description="FAD-binding PCMH-type" evidence="1">
    <location>
        <begin position="1"/>
        <end position="170"/>
    </location>
</feature>